<reference evidence="3 4" key="1">
    <citation type="journal article" date="2011" name="J. Bacteriol.">
        <title>Genome sequence of 'Pedosphaera parvula' Ellin514, an aerobic Verrucomicrobial isolate from pasture soil.</title>
        <authorList>
            <person name="Kant R."/>
            <person name="van Passel M.W."/>
            <person name="Sangwan P."/>
            <person name="Palva A."/>
            <person name="Lucas S."/>
            <person name="Copeland A."/>
            <person name="Lapidus A."/>
            <person name="Glavina Del Rio T."/>
            <person name="Dalin E."/>
            <person name="Tice H."/>
            <person name="Bruce D."/>
            <person name="Goodwin L."/>
            <person name="Pitluck S."/>
            <person name="Chertkov O."/>
            <person name="Larimer F.W."/>
            <person name="Land M.L."/>
            <person name="Hauser L."/>
            <person name="Brettin T.S."/>
            <person name="Detter J.C."/>
            <person name="Han S."/>
            <person name="de Vos W.M."/>
            <person name="Janssen P.H."/>
            <person name="Smidt H."/>
        </authorList>
    </citation>
    <scope>NUCLEOTIDE SEQUENCE [LARGE SCALE GENOMIC DNA]</scope>
    <source>
        <strain evidence="3 4">Ellin514</strain>
    </source>
</reference>
<dbReference type="Proteomes" id="UP000003688">
    <property type="component" value="Unassembled WGS sequence"/>
</dbReference>
<dbReference type="AlphaFoldDB" id="B9XJR9"/>
<dbReference type="InterPro" id="IPR025668">
    <property type="entry name" value="Tnp_DDE_dom"/>
</dbReference>
<dbReference type="STRING" id="320771.Cflav_PD2749"/>
<dbReference type="PANTHER" id="PTHR33408">
    <property type="entry name" value="TRANSPOSASE"/>
    <property type="match status" value="1"/>
</dbReference>
<dbReference type="PANTHER" id="PTHR33408:SF2">
    <property type="entry name" value="TRANSPOSASE DDE DOMAIN-CONTAINING PROTEIN"/>
    <property type="match status" value="1"/>
</dbReference>
<evidence type="ECO:0000259" key="2">
    <source>
        <dbReference type="Pfam" id="PF13751"/>
    </source>
</evidence>
<evidence type="ECO:0000313" key="3">
    <source>
        <dbReference type="EMBL" id="EEF59945.1"/>
    </source>
</evidence>
<protein>
    <submittedName>
        <fullName evidence="3">Transposase IS4 family protein</fullName>
    </submittedName>
</protein>
<keyword evidence="4" id="KW-1185">Reference proteome</keyword>
<dbReference type="InterPro" id="IPR008490">
    <property type="entry name" value="Transposase_InsH_N"/>
</dbReference>
<dbReference type="EMBL" id="ABOX02000022">
    <property type="protein sequence ID" value="EEF59945.1"/>
    <property type="molecule type" value="Genomic_DNA"/>
</dbReference>
<evidence type="ECO:0000313" key="4">
    <source>
        <dbReference type="Proteomes" id="UP000003688"/>
    </source>
</evidence>
<evidence type="ECO:0000259" key="1">
    <source>
        <dbReference type="Pfam" id="PF05598"/>
    </source>
</evidence>
<proteinExistence type="predicted"/>
<accession>B9XJR9</accession>
<gene>
    <name evidence="3" type="ORF">Cflav_PD2749</name>
</gene>
<comment type="caution">
    <text evidence="3">The sequence shown here is derived from an EMBL/GenBank/DDBJ whole genome shotgun (WGS) entry which is preliminary data.</text>
</comment>
<dbReference type="Pfam" id="PF13751">
    <property type="entry name" value="DDE_Tnp_1_6"/>
    <property type="match status" value="1"/>
</dbReference>
<dbReference type="InterPro" id="IPR047629">
    <property type="entry name" value="IS1182_transpos"/>
</dbReference>
<organism evidence="3 4">
    <name type="scientific">Pedosphaera parvula (strain Ellin514)</name>
    <dbReference type="NCBI Taxonomy" id="320771"/>
    <lineage>
        <taxon>Bacteria</taxon>
        <taxon>Pseudomonadati</taxon>
        <taxon>Verrucomicrobiota</taxon>
        <taxon>Pedosphaerae</taxon>
        <taxon>Pedosphaerales</taxon>
        <taxon>Pedosphaeraceae</taxon>
        <taxon>Pedosphaera</taxon>
    </lineage>
</organism>
<name>B9XJR9_PEDPL</name>
<feature type="domain" description="Transposase DDE" evidence="2">
    <location>
        <begin position="350"/>
        <end position="467"/>
    </location>
</feature>
<sequence length="530" mass="59802">MCFLGGASKKMMAHAIAPDYGQQFIFPPALEDWVPKDHPARFLREFVDQLDLSLLGFVMPSATEGRPPYAPSLLLKIWLYGYFHRIRSTRKLEAACREHLSLLWLTGLIQPDHNSLWRFWRDNQRALREIFKQTVQVAVRAGCVGLALQALDGTKIEACAAGPSSWSREYMEKLLSALDEALAHTELAIVQEERAQPGYRLPAGLAERQALREQIKGGLAQLAADGRAYYHPVEPEARRMKVDGKNRFAYNAQALADEKTGVIVACEATRQETDVEQLVPMIEQGRENVGIAALNTLTVADTGYGAGADLRAASEKGLNVLAPPMEGSSTADQPYATRYFHYDAKERTVTCPQGKKLDHEGHTTNKGQRVERYRCHWRDCPVRAQCTRDPKGRQLEVRPHTPQVQAMRERLQEPPARALWSQRGQIIERIFAQIKQHEGFRRWTVWGLAAVKTQWAMLCATLNLRVLYQTWRTKRGTRPVGAQMAARLMRQRKKWGFALTTATRHMAGRRSPLASSTFFARSNSNQACAS</sequence>
<dbReference type="Pfam" id="PF05598">
    <property type="entry name" value="DUF772"/>
    <property type="match status" value="1"/>
</dbReference>
<dbReference type="NCBIfam" id="NF033551">
    <property type="entry name" value="transpos_IS1182"/>
    <property type="match status" value="1"/>
</dbReference>
<feature type="domain" description="Transposase InsH N-terminal" evidence="1">
    <location>
        <begin position="30"/>
        <end position="120"/>
    </location>
</feature>